<accession>A0ABQ7TYW4</accession>
<keyword evidence="3" id="KW-1185">Reference proteome</keyword>
<dbReference type="EMBL" id="JAIVGD010000028">
    <property type="protein sequence ID" value="KAH0739917.1"/>
    <property type="molecule type" value="Genomic_DNA"/>
</dbReference>
<sequence>MNFYRADIEEQLTESLNFREATSLKIDGEKEILYAELSILRLAITASRPTRGESSKVKIPEPKAFGGTRSAKKLKNFLWDMERYFIAAHVRDEDRVSITTIYLVDYAKLWWCTRMVEQVSVEHPKIDSWELLKKELKDQFFPRNAGWIARDHLKTLRQTRSIRDYVKEFSSLILDINNMSEEDKLHNFLYGLQKWHIMNFEGKALKIFLVQLWRQMPSQIFIWDEMMQKILLFLLSLKEKTERRIDRERKTILMLRIRKTKRLDRPKAKKKLSLMDVSFVMDHIWQGTVQNGQRLSIVC</sequence>
<reference evidence="2 3" key="1">
    <citation type="journal article" date="2021" name="bioRxiv">
        <title>Chromosome-scale and haplotype-resolved genome assembly of a tetraploid potato cultivar.</title>
        <authorList>
            <person name="Sun H."/>
            <person name="Jiao W.-B."/>
            <person name="Krause K."/>
            <person name="Campoy J.A."/>
            <person name="Goel M."/>
            <person name="Folz-Donahue K."/>
            <person name="Kukat C."/>
            <person name="Huettel B."/>
            <person name="Schneeberger K."/>
        </authorList>
    </citation>
    <scope>NUCLEOTIDE SEQUENCE [LARGE SCALE GENOMIC DNA]</scope>
    <source>
        <strain evidence="2">SolTubOtavaFocal</strain>
        <tissue evidence="2">Leaves</tissue>
    </source>
</reference>
<comment type="caution">
    <text evidence="2">The sequence shown here is derived from an EMBL/GenBank/DDBJ whole genome shotgun (WGS) entry which is preliminary data.</text>
</comment>
<gene>
    <name evidence="2" type="ORF">KY290_038622</name>
</gene>
<evidence type="ECO:0000313" key="2">
    <source>
        <dbReference type="EMBL" id="KAH0739917.1"/>
    </source>
</evidence>
<proteinExistence type="predicted"/>
<dbReference type="InterPro" id="IPR005162">
    <property type="entry name" value="Retrotrans_gag_dom"/>
</dbReference>
<evidence type="ECO:0000259" key="1">
    <source>
        <dbReference type="Pfam" id="PF03732"/>
    </source>
</evidence>
<name>A0ABQ7TYW4_SOLTU</name>
<feature type="domain" description="Retrotransposon gag" evidence="1">
    <location>
        <begin position="98"/>
        <end position="193"/>
    </location>
</feature>
<organism evidence="2 3">
    <name type="scientific">Solanum tuberosum</name>
    <name type="common">Potato</name>
    <dbReference type="NCBI Taxonomy" id="4113"/>
    <lineage>
        <taxon>Eukaryota</taxon>
        <taxon>Viridiplantae</taxon>
        <taxon>Streptophyta</taxon>
        <taxon>Embryophyta</taxon>
        <taxon>Tracheophyta</taxon>
        <taxon>Spermatophyta</taxon>
        <taxon>Magnoliopsida</taxon>
        <taxon>eudicotyledons</taxon>
        <taxon>Gunneridae</taxon>
        <taxon>Pentapetalae</taxon>
        <taxon>asterids</taxon>
        <taxon>lamiids</taxon>
        <taxon>Solanales</taxon>
        <taxon>Solanaceae</taxon>
        <taxon>Solanoideae</taxon>
        <taxon>Solaneae</taxon>
        <taxon>Solanum</taxon>
    </lineage>
</organism>
<dbReference type="Proteomes" id="UP000826656">
    <property type="component" value="Unassembled WGS sequence"/>
</dbReference>
<protein>
    <recommendedName>
        <fullName evidence="1">Retrotransposon gag domain-containing protein</fullName>
    </recommendedName>
</protein>
<evidence type="ECO:0000313" key="3">
    <source>
        <dbReference type="Proteomes" id="UP000826656"/>
    </source>
</evidence>
<dbReference type="Pfam" id="PF03732">
    <property type="entry name" value="Retrotrans_gag"/>
    <property type="match status" value="1"/>
</dbReference>